<dbReference type="GO" id="GO:0015179">
    <property type="term" value="F:L-amino acid transmembrane transporter activity"/>
    <property type="evidence" value="ECO:0007669"/>
    <property type="project" value="TreeGrafter"/>
</dbReference>
<dbReference type="GO" id="GO:0005774">
    <property type="term" value="C:vacuolar membrane"/>
    <property type="evidence" value="ECO:0007669"/>
    <property type="project" value="TreeGrafter"/>
</dbReference>
<keyword evidence="8" id="KW-1185">Reference proteome</keyword>
<evidence type="ECO:0000313" key="8">
    <source>
        <dbReference type="Proteomes" id="UP001153712"/>
    </source>
</evidence>
<evidence type="ECO:0000256" key="1">
    <source>
        <dbReference type="ARBA" id="ARBA00004141"/>
    </source>
</evidence>
<feature type="transmembrane region" description="Helical" evidence="5">
    <location>
        <begin position="201"/>
        <end position="224"/>
    </location>
</feature>
<evidence type="ECO:0000256" key="2">
    <source>
        <dbReference type="ARBA" id="ARBA00022692"/>
    </source>
</evidence>
<accession>A0A9N9TRI2</accession>
<dbReference type="AlphaFoldDB" id="A0A9N9TRI2"/>
<feature type="transmembrane region" description="Helical" evidence="5">
    <location>
        <begin position="28"/>
        <end position="50"/>
    </location>
</feature>
<evidence type="ECO:0000313" key="7">
    <source>
        <dbReference type="EMBL" id="CAG9860864.1"/>
    </source>
</evidence>
<evidence type="ECO:0000259" key="6">
    <source>
        <dbReference type="Pfam" id="PF01490"/>
    </source>
</evidence>
<keyword evidence="3 5" id="KW-1133">Transmembrane helix</keyword>
<feature type="transmembrane region" description="Helical" evidence="5">
    <location>
        <begin position="312"/>
        <end position="331"/>
    </location>
</feature>
<organism evidence="7 8">
    <name type="scientific">Phyllotreta striolata</name>
    <name type="common">Striped flea beetle</name>
    <name type="synonym">Crioceris striolata</name>
    <dbReference type="NCBI Taxonomy" id="444603"/>
    <lineage>
        <taxon>Eukaryota</taxon>
        <taxon>Metazoa</taxon>
        <taxon>Ecdysozoa</taxon>
        <taxon>Arthropoda</taxon>
        <taxon>Hexapoda</taxon>
        <taxon>Insecta</taxon>
        <taxon>Pterygota</taxon>
        <taxon>Neoptera</taxon>
        <taxon>Endopterygota</taxon>
        <taxon>Coleoptera</taxon>
        <taxon>Polyphaga</taxon>
        <taxon>Cucujiformia</taxon>
        <taxon>Chrysomeloidea</taxon>
        <taxon>Chrysomelidae</taxon>
        <taxon>Galerucinae</taxon>
        <taxon>Alticini</taxon>
        <taxon>Phyllotreta</taxon>
    </lineage>
</organism>
<feature type="transmembrane region" description="Helical" evidence="5">
    <location>
        <begin position="96"/>
        <end position="119"/>
    </location>
</feature>
<name>A0A9N9TRI2_PHYSR</name>
<protein>
    <recommendedName>
        <fullName evidence="6">Amino acid transporter transmembrane domain-containing protein</fullName>
    </recommendedName>
</protein>
<feature type="domain" description="Amino acid transporter transmembrane" evidence="6">
    <location>
        <begin position="2"/>
        <end position="63"/>
    </location>
</feature>
<dbReference type="PANTHER" id="PTHR22950:SF349">
    <property type="entry name" value="AMINO ACID TRANSPORTER TRANSMEMBRANE DOMAIN-CONTAINING PROTEIN"/>
    <property type="match status" value="1"/>
</dbReference>
<dbReference type="EMBL" id="OU900096">
    <property type="protein sequence ID" value="CAG9860864.1"/>
    <property type="molecule type" value="Genomic_DNA"/>
</dbReference>
<feature type="transmembrane region" description="Helical" evidence="5">
    <location>
        <begin position="170"/>
        <end position="189"/>
    </location>
</feature>
<reference evidence="7" key="1">
    <citation type="submission" date="2022-01" db="EMBL/GenBank/DDBJ databases">
        <authorList>
            <person name="King R."/>
        </authorList>
    </citation>
    <scope>NUCLEOTIDE SEQUENCE</scope>
</reference>
<dbReference type="OrthoDB" id="1684102at2759"/>
<evidence type="ECO:0000256" key="4">
    <source>
        <dbReference type="ARBA" id="ARBA00023136"/>
    </source>
</evidence>
<feature type="transmembrane region" description="Helical" evidence="5">
    <location>
        <begin position="244"/>
        <end position="267"/>
    </location>
</feature>
<evidence type="ECO:0000256" key="3">
    <source>
        <dbReference type="ARBA" id="ARBA00022989"/>
    </source>
</evidence>
<dbReference type="InterPro" id="IPR013057">
    <property type="entry name" value="AA_transpt_TM"/>
</dbReference>
<feature type="domain" description="Amino acid transporter transmembrane" evidence="6">
    <location>
        <begin position="105"/>
        <end position="367"/>
    </location>
</feature>
<sequence length="401" mass="44130">MEALIHLVKGSVGTGIFAMGEAVKTSGIVIGPLFILIIAVVCVHCMHLLVTTANSLRDKHGVSTSLDFAKTLELSFLLGPPRLAKYSVHAKNLVTYYYGVEIGVRSIMAGLFLPVLLPCLVRNLKYLVPVSIMANVIMFFGIFTAFAFGLYDLPPFSDRRYVGDLATLPLAFGTTVFCFGGIALILPIETQMMVPRDFSRCGGVLNVGMTFVGSLFVLMGFIGYWKWGEEVSGSVTLNLPEDQVLFQVVKLLISAGVACTYCLQLYIAVDVMWPFILEGKLRDSKHPVVWELLFRSSLVLLTSQIVPFLSLFLSLVGAFCTAGLSLLFPALMDLLMHYADEKLTIYVIIKDSIISCFCMLGMLSGTFESVRAMITALSAPEEEEFVFQNTSFLISNDNIHR</sequence>
<feature type="transmembrane region" description="Helical" evidence="5">
    <location>
        <begin position="126"/>
        <end position="150"/>
    </location>
</feature>
<keyword evidence="4 5" id="KW-0472">Membrane</keyword>
<comment type="subcellular location">
    <subcellularLocation>
        <location evidence="1">Membrane</location>
        <topology evidence="1">Multi-pass membrane protein</topology>
    </subcellularLocation>
</comment>
<dbReference type="Proteomes" id="UP001153712">
    <property type="component" value="Chromosome 3"/>
</dbReference>
<feature type="transmembrane region" description="Helical" evidence="5">
    <location>
        <begin position="343"/>
        <end position="363"/>
    </location>
</feature>
<proteinExistence type="predicted"/>
<evidence type="ECO:0000256" key="5">
    <source>
        <dbReference type="SAM" id="Phobius"/>
    </source>
</evidence>
<keyword evidence="2 5" id="KW-0812">Transmembrane</keyword>
<gene>
    <name evidence="7" type="ORF">PHYEVI_LOCUS7212</name>
</gene>
<dbReference type="Pfam" id="PF01490">
    <property type="entry name" value="Aa_trans"/>
    <property type="match status" value="2"/>
</dbReference>
<dbReference type="PANTHER" id="PTHR22950">
    <property type="entry name" value="AMINO ACID TRANSPORTER"/>
    <property type="match status" value="1"/>
</dbReference>